<dbReference type="GO" id="GO:0019028">
    <property type="term" value="C:viral capsid"/>
    <property type="evidence" value="ECO:0007669"/>
    <property type="project" value="UniProtKB-KW"/>
</dbReference>
<reference evidence="23" key="2">
    <citation type="journal article" date="2024" name="Arch. Virol.">
        <title>Probing of plant transcriptomes reveals the hidden genetic diversity of the family Secoviridae.</title>
        <authorList>
            <person name="Sidharthan V.K."/>
            <person name="Reddy V."/>
            <person name="Kiran G."/>
            <person name="Rajeswari V."/>
            <person name="Baranwal V.K."/>
            <person name="Kumar M.K."/>
            <person name="Kumar K.S."/>
        </authorList>
    </citation>
    <scope>NUCLEOTIDE SEQUENCE</scope>
    <source>
        <strain evidence="23">Lyc eur</strain>
    </source>
</reference>
<dbReference type="Pfam" id="PF00910">
    <property type="entry name" value="RNA_helicase"/>
    <property type="match status" value="1"/>
</dbReference>
<keyword evidence="5" id="KW-0645">Protease</keyword>
<evidence type="ECO:0000256" key="2">
    <source>
        <dbReference type="ARBA" id="ARBA00020107"/>
    </source>
</evidence>
<keyword evidence="14" id="KW-0946">Virion</keyword>
<dbReference type="InterPro" id="IPR027417">
    <property type="entry name" value="P-loop_NTPase"/>
</dbReference>
<feature type="domain" description="SF3 helicase" evidence="21">
    <location>
        <begin position="1781"/>
        <end position="1949"/>
    </location>
</feature>
<evidence type="ECO:0000256" key="16">
    <source>
        <dbReference type="ARBA" id="ARBA00022989"/>
    </source>
</evidence>
<evidence type="ECO:0000256" key="15">
    <source>
        <dbReference type="ARBA" id="ARBA00022953"/>
    </source>
</evidence>
<keyword evidence="6" id="KW-0808">Transferase</keyword>
<dbReference type="Pfam" id="PF00915">
    <property type="entry name" value="Calici_coat"/>
    <property type="match status" value="1"/>
</dbReference>
<dbReference type="InterPro" id="IPR043504">
    <property type="entry name" value="Peptidase_S1_PA_chymotrypsin"/>
</dbReference>
<dbReference type="GO" id="GO:0003723">
    <property type="term" value="F:RNA binding"/>
    <property type="evidence" value="ECO:0007669"/>
    <property type="project" value="InterPro"/>
</dbReference>
<dbReference type="InterPro" id="IPR033703">
    <property type="entry name" value="Rhv-like"/>
</dbReference>
<dbReference type="CDD" id="cd23169">
    <property type="entry name" value="ps-ssRNAv-Picornavirales"/>
    <property type="match status" value="1"/>
</dbReference>
<dbReference type="InterPro" id="IPR029053">
    <property type="entry name" value="Viral_coat"/>
</dbReference>
<evidence type="ECO:0000256" key="18">
    <source>
        <dbReference type="SAM" id="MobiDB-lite"/>
    </source>
</evidence>
<dbReference type="PROSITE" id="PS51874">
    <property type="entry name" value="PCV_3C_PRO"/>
    <property type="match status" value="1"/>
</dbReference>
<dbReference type="GO" id="GO:0005524">
    <property type="term" value="F:ATP binding"/>
    <property type="evidence" value="ECO:0007669"/>
    <property type="project" value="UniProtKB-KW"/>
</dbReference>
<keyword evidence="15" id="KW-0693">Viral RNA replication</keyword>
<feature type="region of interest" description="Disordered" evidence="18">
    <location>
        <begin position="1368"/>
        <end position="1393"/>
    </location>
</feature>
<keyword evidence="3" id="KW-0696">RNA-directed RNA polymerase</keyword>
<dbReference type="Gene3D" id="2.40.10.10">
    <property type="entry name" value="Trypsin-like serine proteases"/>
    <property type="match status" value="1"/>
</dbReference>
<evidence type="ECO:0000256" key="10">
    <source>
        <dbReference type="ARBA" id="ARBA00022801"/>
    </source>
</evidence>
<dbReference type="GO" id="GO:0039694">
    <property type="term" value="P:viral RNA genome replication"/>
    <property type="evidence" value="ECO:0007669"/>
    <property type="project" value="InterPro"/>
</dbReference>
<reference evidence="23" key="1">
    <citation type="submission" date="2023-11" db="EMBL/GenBank/DDBJ databases">
        <authorList>
            <person name="Sidharthan V.K."/>
            <person name="Reddy V."/>
            <person name="Kiran G."/>
            <person name="Rajeswari V."/>
            <person name="Baranwal V.K."/>
        </authorList>
    </citation>
    <scope>NUCLEOTIDE SEQUENCE</scope>
    <source>
        <strain evidence="23">Lyc eur</strain>
    </source>
</reference>
<evidence type="ECO:0000256" key="14">
    <source>
        <dbReference type="ARBA" id="ARBA00022844"/>
    </source>
</evidence>
<dbReference type="SUPFAM" id="SSF50494">
    <property type="entry name" value="Trypsin-like serine proteases"/>
    <property type="match status" value="1"/>
</dbReference>
<evidence type="ECO:0000256" key="7">
    <source>
        <dbReference type="ARBA" id="ARBA00022692"/>
    </source>
</evidence>
<protein>
    <recommendedName>
        <fullName evidence="2">Genome polyprotein</fullName>
    </recommendedName>
</protein>
<keyword evidence="10" id="KW-0378">Hydrolase</keyword>
<dbReference type="InterPro" id="IPR024379">
    <property type="entry name" value="Waikavirus_capsid-1"/>
</dbReference>
<dbReference type="InterPro" id="IPR009003">
    <property type="entry name" value="Peptidase_S1_PA"/>
</dbReference>
<keyword evidence="19" id="KW-0472">Membrane</keyword>
<dbReference type="InterPro" id="IPR004005">
    <property type="entry name" value="Calicivirus_coat"/>
</dbReference>
<dbReference type="GO" id="GO:0003724">
    <property type="term" value="F:RNA helicase activity"/>
    <property type="evidence" value="ECO:0007669"/>
    <property type="project" value="InterPro"/>
</dbReference>
<gene>
    <name evidence="23" type="primary">ORF1</name>
</gene>
<feature type="compositionally biased region" description="Acidic residues" evidence="18">
    <location>
        <begin position="1378"/>
        <end position="1393"/>
    </location>
</feature>
<keyword evidence="17" id="KW-0175">Coiled coil</keyword>
<dbReference type="GO" id="GO:0006508">
    <property type="term" value="P:proteolysis"/>
    <property type="evidence" value="ECO:0007669"/>
    <property type="project" value="UniProtKB-KW"/>
</dbReference>
<dbReference type="CDD" id="cd00205">
    <property type="entry name" value="rhv_like"/>
    <property type="match status" value="2"/>
</dbReference>
<evidence type="ECO:0000256" key="11">
    <source>
        <dbReference type="ARBA" id="ARBA00022806"/>
    </source>
</evidence>
<dbReference type="Gene3D" id="3.30.70.270">
    <property type="match status" value="1"/>
</dbReference>
<dbReference type="Gene3D" id="2.60.120.20">
    <property type="match status" value="3"/>
</dbReference>
<evidence type="ECO:0000256" key="8">
    <source>
        <dbReference type="ARBA" id="ARBA00022695"/>
    </source>
</evidence>
<dbReference type="SUPFAM" id="SSF52540">
    <property type="entry name" value="P-loop containing nucleoside triphosphate hydrolases"/>
    <property type="match status" value="1"/>
</dbReference>
<evidence type="ECO:0000259" key="22">
    <source>
        <dbReference type="PROSITE" id="PS51874"/>
    </source>
</evidence>
<dbReference type="InterPro" id="IPR001205">
    <property type="entry name" value="RNA-dir_pol_C"/>
</dbReference>
<dbReference type="PROSITE" id="PS50507">
    <property type="entry name" value="RDRP_SSRNA_POS"/>
    <property type="match status" value="1"/>
</dbReference>
<dbReference type="InterPro" id="IPR044067">
    <property type="entry name" value="PCV_3C_PRO"/>
</dbReference>
<evidence type="ECO:0000256" key="9">
    <source>
        <dbReference type="ARBA" id="ARBA00022741"/>
    </source>
</evidence>
<feature type="coiled-coil region" evidence="17">
    <location>
        <begin position="586"/>
        <end position="613"/>
    </location>
</feature>
<keyword evidence="13" id="KW-0067">ATP-binding</keyword>
<evidence type="ECO:0000256" key="19">
    <source>
        <dbReference type="SAM" id="Phobius"/>
    </source>
</evidence>
<evidence type="ECO:0000259" key="21">
    <source>
        <dbReference type="PROSITE" id="PS51218"/>
    </source>
</evidence>
<feature type="domain" description="RdRp catalytic" evidence="20">
    <location>
        <begin position="3163"/>
        <end position="3294"/>
    </location>
</feature>
<feature type="transmembrane region" description="Helical" evidence="19">
    <location>
        <begin position="1559"/>
        <end position="1580"/>
    </location>
</feature>
<dbReference type="GO" id="GO:0004197">
    <property type="term" value="F:cysteine-type endopeptidase activity"/>
    <property type="evidence" value="ECO:0007669"/>
    <property type="project" value="InterPro"/>
</dbReference>
<dbReference type="InterPro" id="IPR043128">
    <property type="entry name" value="Rev_trsase/Diguanyl_cyclase"/>
</dbReference>
<dbReference type="Pfam" id="PF12264">
    <property type="entry name" value="Waikav_capsid_1"/>
    <property type="match status" value="1"/>
</dbReference>
<dbReference type="InterPro" id="IPR007094">
    <property type="entry name" value="RNA-dir_pol_PSvirus"/>
</dbReference>
<name>A0AAT9JB34_9SECO</name>
<dbReference type="Pfam" id="PF00680">
    <property type="entry name" value="RdRP_1"/>
    <property type="match status" value="1"/>
</dbReference>
<evidence type="ECO:0000313" key="23">
    <source>
        <dbReference type="EMBL" id="DBA54823.1"/>
    </source>
</evidence>
<evidence type="ECO:0000256" key="6">
    <source>
        <dbReference type="ARBA" id="ARBA00022679"/>
    </source>
</evidence>
<keyword evidence="12" id="KW-0788">Thiol protease</keyword>
<evidence type="ECO:0000256" key="17">
    <source>
        <dbReference type="SAM" id="Coils"/>
    </source>
</evidence>
<evidence type="ECO:0000256" key="1">
    <source>
        <dbReference type="ARBA" id="ARBA00004328"/>
    </source>
</evidence>
<dbReference type="PROSITE" id="PS51218">
    <property type="entry name" value="SF3_HELICASE_2"/>
    <property type="match status" value="1"/>
</dbReference>
<sequence>MGTRTSSVAVAPHASLTMSNPNRISLEKSTTASHETLSSSFVVDLGVHVRRPRTCLHSSLNQRERDLTCVYCNLNFVLYQAFVKSKGILSRKFVSTLINRSFDSFYFDSLNLCTFEGFNATRLTSSRTGCQHVGPFLGVSGVDPKTFSRVNSWNICDNAEHLFECLSLGDAARGELFATCRKSNCWYATCTQCGASCQFTTARSQTLIALFFHFLELRLIENTLQVRAVGSAVWVPLSKSGAFKICQVLGLPASWFSEIAGPVKYQPVGVVPDITLHVVGRTYDMFGRARYATTTDILCHEGCQHSFCLTSRASHEIQMSTDMLRLFLLLLKGDGYLGARDDMGNVVEDVYGIVSIGGLCGVHAFCNEEFYNLHKRFYEGGFCNESENGSISYMNRNALAIDQIEVPVSLVSGFHEFSCAPQMEHGTFEEFEESIRDDGIATPSFTSESGLEREDDLEAQLRAFMENDEPLFVIDTVVPRVQGRGLISRVGGVLKGISNCVEKLHAVWDWPLEQITKGVKSTGEWLEENKEHVSKNVWACQMCETLQADQAKSATEIENALSLIRKAVEKLSGAVDSMSNYNNKKLLEMQEKVNRLESEMKGLESANKMGLDEDKIEALIKNKIPAAGVDLTDRVNKNTSLIKKIYDLMQDGLKRIDARIDELKRDVDISQTPFNPPQPIQKIGQSSGIGEHLPVTRLVKKQMAITEDEIPYAEEEVSLVETGEIIERSGVNSLHNAVGARHLVARFTWSVKSGQGKVLASVVMPHAIIKMNPRMENFFSYFQYYTCDGLEFEITMTSIPMQGGTLYVAWDTMSCASRQKIDSVAQLSGLPGIYVHASTSAKATFVVPNSSIQHMMCLGGSEKSVNELGTLKICCANVLNAPAEASQNVSVNVWAKFLNPVLSFYTLKHELTFAQRGDGREALAQLGELEAIVAMGKWSTTSAANLCELVVHPTCSMISDGVVTQTPLSVVSHVFARWSGSIIFRFIFGASAFVKGKLMVTAIPVQFRETKLTIDQMSSFPCEICDLSGEKREFEFTVPYHSIGKNSLVCRNALFDVSSYDAELVTTRLHVIVLDALVMNANASNSISYVVTQRPGKDFKLEYPCGIHAETVVRVISQADFQPSLSCRDLIGKGYDALVNNFSYLASFTLDAGKRNALCYMVSPVFRSYPPCVTQLSWLAQIFVQWSGTLVYSLKAHSFNKASGCYARVWYEPNGSTVSQNDFEFVTGVDPPAGTHVTYWFPSEGPIEFAVPFSARTEKLLINRARYEQTGDEWLQCFNGCVYIDYEGDSSTKLSVELSIKGGGDFQMFDRTVAPRCGNVTEAFTKLSYAKQLRDIGESPIFKRDILRGPFSGSTVDPIAFKPVKGVDSKGKNPVLPELEDSPEEGDEAVDDDGTPLVYRNGMWDYADLASKQMDWPAPFSTMNKVAVVADEFTKRETSTKIADIVDKTHEFVNQCNFADHELIAIPELVEAVKLLVPLLKSASKVTEDISDKMSIFEEIRVKILSVLMPLIRSSLPCLVFSALENEKYVWATIATLVGGSVLCWLYQSKKKFVKKFACLVMVLWAPFVMEKAFALGMWIKEKWFGTTEGDGESCRKHALAGLFEGVGESARSFSGWFTDNWTNIVQSLLSVLGVVASLVVWGTIPDKKKLNSFSEMFKEVGEKGKTLSNICGGFNSINKLVKEWSEKFMNWLLSYISSQSPSADSTLQKLLSFSVADWVDEVRDFSLLENRFVGFGCDDHLIKVRKLYDRSVTIEKEMVKGCKVDMALTLILKENIRKCRELLNESYTFKGMKKPRVDPLHICLYGGPGVGKSSIAHVMINDILDHRGVPEVDRIFTRCCADAYWSNYHQEPVILYDDLGAIKSGIKLSDYAEIMGIKSNDPFSVPMAGVEEKGRHCTSEFVFTCTNHLHLDDTGDVTTKNAFYRRRDLLVEVSRDPLIPKDPSDPTKGMLFSILGHKYTGADDSCVEFNIKTEWPEVFFQKEREGAVDETRNWYYQSVDYPTFLEFANFYADRYFENQHALLKGINRRRSTPAIPVFGDFADSQMEKQCVSLKDLEEAFNGRLMRGKDICALIGDRECMPEKWNTSKVVTLEDLERRMCECSLDKISCSYSVTLKQVCNALTRSIRRGSVVFPSVYKITKMGTQSCDVQFETVKGAVKGLLDDIDLRSSLSSLLIYRSWLNKDPTKCPYYVPNVGQVPFRHKLDCDDIDYDDRVESSVVTVTCGDNIVVPWEAIGKFFPQLISKFGFVSVLAKDSYIIFCEDVFELKEGDISKAGECWTELLQTGLGVSIMPLQLLNNEGRQIGKLLFNDINKWDFLDYTEERCATFGKALNVIGANGIYYVYCLSLVCEVVRRREAIATENITRVSIQKFIKSHEDFGQYKRELCGIISGKLKVGLAIAGGIVATGALAGMCFGIKKIIDGLFDLFKPAKKEKCIGVTEVIVSDQVEEIPIVCEELEPELSAANASANYHTPHPSGSKLITRQRKIGKNTPGVRVESQAGFGITYSEVETVKSPVVLKRRLRRREFINAISHISSTGVEKKTKGKPTVLRNLEFIKKKLDNQGVNYVQFDEFESLIRSGGVEQTDVFEPPTVFLNSSEAIEVDNKLIEVLKSQITQSKKNALDVINVKKVGKVHKQLQVGKTGLEKDQNMGELLNTHVSRMSCVIFNTTKSVHVNVLRLVGSIIVIPAHYLEVFEESDECYFICPSAVIKISCEMNRIVKVGLYQDLLVWDLGSSVPPSRDFMGHIMNIEDWKHYTTGSGVLSMCRYDTKIMMQHVQTLDLIEKIQADTQVPSGVYEMFGSNHTILFGLRYRVHSIDGFCGAAILRADPKAVRKIMGLHVAGHSSYGVGYAEMLIYESLMAAVSFLRHDPSHVIDGRHLEESPVELCSKQCEPFEGSGSLGLMGMVAPSEVPSLPSKSSIRKSLIHGLIGPIQSEPSILSKYDYRLGEKKGKWDPVLDAVCKYGVEVHPFPQEDIWRVEEHLSLVFTKMENNMRKREVNNLEIGINGIDGSEYWSPIEMKTSSGWPYCKRKPPNSVGKKWLFKEVGLYESGRAKYEMDDEGLKESYQSMLNESSMGIAPCVVTMECPKDERRKLKKIYDTPATRTFTILPPEVNILFRQYFGDFAAMVMSNRFNSFCQVGINPETLEWSELMNSFLKISDKGFAGDYAKFDGVSPGPIYHSIVNIINSWYDDGEENATIRHSLLNAIVHRNGIAGDRLLQYNQGMPSGFAMTVIFNSFVNYYFMALAWMSLVSNSIMSPHSDLVSFDRFCRIIVYGDDNVVAVHTDFLPFFNLRTVASFLSEYGITYTDDAKNPIHLSEPFVDITTTTFLKRDFSRVETKEGVCTLWKARLDKSSITERCNWIRECPLPEEALSENVVGALYEASIWGENYFDELYSTLSEAYDRVMLEMPLVSYVECQKRWWASMTGSAPSQSVLFNLVKLGKNCQVDLGFKCRDILLDEENTLIDLMRKSVGLAPLNLIV</sequence>
<dbReference type="GO" id="GO:0030430">
    <property type="term" value="C:host cell cytoplasm"/>
    <property type="evidence" value="ECO:0007669"/>
    <property type="project" value="UniProtKB-SubCell"/>
</dbReference>
<keyword evidence="9" id="KW-0547">Nucleotide-binding</keyword>
<evidence type="ECO:0000256" key="4">
    <source>
        <dbReference type="ARBA" id="ARBA00022561"/>
    </source>
</evidence>
<feature type="transmembrane region" description="Helical" evidence="19">
    <location>
        <begin position="1529"/>
        <end position="1547"/>
    </location>
</feature>
<keyword evidence="11" id="KW-0347">Helicase</keyword>
<proteinExistence type="predicted"/>
<dbReference type="Gene3D" id="1.20.960.20">
    <property type="match status" value="1"/>
</dbReference>
<organism evidence="23">
    <name type="scientific">Gypsywort waikavirus</name>
    <dbReference type="NCBI Taxonomy" id="3115789"/>
    <lineage>
        <taxon>Viruses</taxon>
        <taxon>Riboviria</taxon>
        <taxon>Orthornavirae</taxon>
        <taxon>Pisuviricota</taxon>
        <taxon>Pisoniviricetes</taxon>
        <taxon>Picornavirales</taxon>
        <taxon>Secoviridae</taxon>
        <taxon>Waikavirus</taxon>
    </lineage>
</organism>
<dbReference type="SUPFAM" id="SSF88633">
    <property type="entry name" value="Positive stranded ssRNA viruses"/>
    <property type="match status" value="2"/>
</dbReference>
<dbReference type="InterPro" id="IPR024387">
    <property type="entry name" value="Pept_C3G_Picornavir"/>
</dbReference>
<dbReference type="InterPro" id="IPR043502">
    <property type="entry name" value="DNA/RNA_pol_sf"/>
</dbReference>
<accession>A0AAT9JB34</accession>
<evidence type="ECO:0000256" key="12">
    <source>
        <dbReference type="ARBA" id="ARBA00022807"/>
    </source>
</evidence>
<feature type="domain" description="Peptidase C3" evidence="22">
    <location>
        <begin position="2646"/>
        <end position="2862"/>
    </location>
</feature>
<dbReference type="Pfam" id="PF12381">
    <property type="entry name" value="Peptidase_C3G"/>
    <property type="match status" value="1"/>
</dbReference>
<dbReference type="InterPro" id="IPR014759">
    <property type="entry name" value="Helicase_SF3_ssRNA_vir"/>
</dbReference>
<keyword evidence="8" id="KW-0548">Nucleotidyltransferase</keyword>
<evidence type="ECO:0000256" key="13">
    <source>
        <dbReference type="ARBA" id="ARBA00022840"/>
    </source>
</evidence>
<keyword evidence="4" id="KW-0167">Capsid protein</keyword>
<evidence type="ECO:0000256" key="3">
    <source>
        <dbReference type="ARBA" id="ARBA00022484"/>
    </source>
</evidence>
<keyword evidence="7 19" id="KW-0812">Transmembrane</keyword>
<comment type="subcellular location">
    <subcellularLocation>
        <location evidence="1">Virion</location>
    </subcellularLocation>
</comment>
<keyword evidence="16 19" id="KW-1133">Transmembrane helix</keyword>
<evidence type="ECO:0000256" key="5">
    <source>
        <dbReference type="ARBA" id="ARBA00022670"/>
    </source>
</evidence>
<dbReference type="EMBL" id="BK065145">
    <property type="protein sequence ID" value="DBA54823.1"/>
    <property type="molecule type" value="Genomic_RNA"/>
</dbReference>
<dbReference type="SUPFAM" id="SSF56672">
    <property type="entry name" value="DNA/RNA polymerases"/>
    <property type="match status" value="1"/>
</dbReference>
<dbReference type="InterPro" id="IPR000605">
    <property type="entry name" value="Helicase_SF3_ssDNA/RNA_vir"/>
</dbReference>
<dbReference type="GO" id="GO:0003968">
    <property type="term" value="F:RNA-directed RNA polymerase activity"/>
    <property type="evidence" value="ECO:0007669"/>
    <property type="project" value="UniProtKB-KW"/>
</dbReference>
<evidence type="ECO:0000259" key="20">
    <source>
        <dbReference type="PROSITE" id="PS50507"/>
    </source>
</evidence>
<dbReference type="GO" id="GO:0006351">
    <property type="term" value="P:DNA-templated transcription"/>
    <property type="evidence" value="ECO:0007669"/>
    <property type="project" value="InterPro"/>
</dbReference>